<dbReference type="STRING" id="5627.A0A1C7MCA3"/>
<dbReference type="PROSITE" id="PS51194">
    <property type="entry name" value="HELICASE_CTER"/>
    <property type="match status" value="1"/>
</dbReference>
<keyword evidence="4 9" id="KW-0863">Zinc-finger</keyword>
<name>A0A1C7MCA3_GRIFR</name>
<dbReference type="Gene3D" id="3.40.50.300">
    <property type="entry name" value="P-loop containing nucleotide triphosphate hydrolases"/>
    <property type="match status" value="1"/>
</dbReference>
<dbReference type="PROSITE" id="PS50089">
    <property type="entry name" value="ZF_RING_2"/>
    <property type="match status" value="1"/>
</dbReference>
<keyword evidence="16" id="KW-1185">Reference proteome</keyword>
<dbReference type="Gene3D" id="3.30.40.10">
    <property type="entry name" value="Zinc/RING finger domain, C3HC4 (zinc finger)"/>
    <property type="match status" value="1"/>
</dbReference>
<dbReference type="SUPFAM" id="SSF47592">
    <property type="entry name" value="SWIB/MDM2 domain"/>
    <property type="match status" value="1"/>
</dbReference>
<evidence type="ECO:0000259" key="14">
    <source>
        <dbReference type="PROSITE" id="PS51925"/>
    </source>
</evidence>
<dbReference type="CDD" id="cd18793">
    <property type="entry name" value="SF2_C_SNF"/>
    <property type="match status" value="1"/>
</dbReference>
<evidence type="ECO:0000256" key="8">
    <source>
        <dbReference type="ARBA" id="ARBA00022840"/>
    </source>
</evidence>
<dbReference type="EMBL" id="LUGG01000005">
    <property type="protein sequence ID" value="OBZ74520.1"/>
    <property type="molecule type" value="Genomic_DNA"/>
</dbReference>
<organism evidence="15 16">
    <name type="scientific">Grifola frondosa</name>
    <name type="common">Maitake</name>
    <name type="synonym">Polyporus frondosus</name>
    <dbReference type="NCBI Taxonomy" id="5627"/>
    <lineage>
        <taxon>Eukaryota</taxon>
        <taxon>Fungi</taxon>
        <taxon>Dikarya</taxon>
        <taxon>Basidiomycota</taxon>
        <taxon>Agaricomycotina</taxon>
        <taxon>Agaricomycetes</taxon>
        <taxon>Polyporales</taxon>
        <taxon>Grifolaceae</taxon>
        <taxon>Grifola</taxon>
    </lineage>
</organism>
<feature type="domain" description="Helicase C-terminal" evidence="13">
    <location>
        <begin position="797"/>
        <end position="950"/>
    </location>
</feature>
<keyword evidence="2" id="KW-0479">Metal-binding</keyword>
<dbReference type="InterPro" id="IPR017907">
    <property type="entry name" value="Znf_RING_CS"/>
</dbReference>
<dbReference type="Pfam" id="PF00097">
    <property type="entry name" value="zf-C3HC4"/>
    <property type="match status" value="1"/>
</dbReference>
<dbReference type="GO" id="GO:0000724">
    <property type="term" value="P:double-strand break repair via homologous recombination"/>
    <property type="evidence" value="ECO:0007669"/>
    <property type="project" value="TreeGrafter"/>
</dbReference>
<accession>A0A1C7MCA3</accession>
<feature type="region of interest" description="Disordered" evidence="10">
    <location>
        <begin position="487"/>
        <end position="506"/>
    </location>
</feature>
<dbReference type="PANTHER" id="PTHR45626">
    <property type="entry name" value="TRANSCRIPTION TERMINATION FACTOR 2-RELATED"/>
    <property type="match status" value="1"/>
</dbReference>
<feature type="region of interest" description="Disordered" evidence="10">
    <location>
        <begin position="650"/>
        <end position="718"/>
    </location>
</feature>
<dbReference type="PROSITE" id="PS51925">
    <property type="entry name" value="SWIB_MDM2"/>
    <property type="match status" value="1"/>
</dbReference>
<feature type="region of interest" description="Disordered" evidence="10">
    <location>
        <begin position="31"/>
        <end position="54"/>
    </location>
</feature>
<dbReference type="Gene3D" id="1.10.245.10">
    <property type="entry name" value="SWIB/MDM2 domain"/>
    <property type="match status" value="1"/>
</dbReference>
<dbReference type="InterPro" id="IPR027417">
    <property type="entry name" value="P-loop_NTPase"/>
</dbReference>
<evidence type="ECO:0000256" key="3">
    <source>
        <dbReference type="ARBA" id="ARBA00022741"/>
    </source>
</evidence>
<dbReference type="GO" id="GO:0005737">
    <property type="term" value="C:cytoplasm"/>
    <property type="evidence" value="ECO:0007669"/>
    <property type="project" value="TreeGrafter"/>
</dbReference>
<sequence length="1375" mass="153315">MSGPPQDANAPPLKHQSRILAALDNPAFFSTNPVDAVPPPRSSPTAEEFPSAGLKRRLETPASAFLSSLGIGGTNQKKRRTSGIENLPGTSSVACSSTADIQVMAELLRSQMGGSSSPPPRRGPGPTVGPGGQFSLRYDNESTVHHIDRGGKDQAVRMVEFVTKTIDNASHGITVQKAMQNLGLRDKTDLLPGLEVRLLPHQAIGVSWMLDQERNTPHKGGILADDMGLGKTVQMIATMAMNLPGADEMHRSTLIVVPAALLLQWKEEIESKTNGMFDVHIQHGRDKIKTTHRLSEKDVVITTYHTLNVDFVVPDDVESDEEIKWLLDNGGPLARMKWYRVILDEAQFIRNRATRSSKAVAMLRAKYRWCLTGTPVTNTLADIYGFLRFGRFRPWNDWEDFNTHIARAQLEDAPLAVRVLKPLLLRRTKDAELEGRPLLELPAKDIELVTLDFSKDEREIYDQFEKKAQIQINRFIRNNTMVKNLGPDTSATPALLSPKPHPESDRRVRRPHILVASDAEKEIARANKAMGAQWVTEVKRRFMARARALRLDFDELDEPEATCPVCRDLLMENSGRLLACGHEICKDCLDALSTSSIAHDGEFGNGDEQTNLRIEKEFEAAVSKGLRPCPACKKMNDVRPSHVFLSSAFEPSEEEVRDATRRSNNAQARARARSGPGPNRQPAKSFAQSQDEIEDLIDLSDSSDEEMPDVSQLLAGTSKKKTNCKKNVVMSDSEDDDASMGGLSGGRHASQQKGKTKATGRARNSSGSGLPSTEVIATWRQGGANVEPSTKMLSLIDYLQEWDACGDKTIVFSQWTSMLDLVETLFSRYGIRSLRYDGSMSREAREVVLSVFRKSGGPKVILISTKSGGVGLNLVSANRIVNLDLSWNYASESQAYDRVHRLGQEKEVFVKRLVVRNTIEERMLKLQETKVGLAEAALGEGTGIKLHKLSVKELKDLFASSKETQTHGQEPSNALLQSPEFSVDSQMYRDLLQMERRLDWTMTRKRVEVHDAVQRLVPTTRTLRIFLSHTVSGQAWQSADGAAAAGVSGEGDVAEKVNLETGEGIPAWQFKIEGRMLEIPNQRAKDRVPPRKFSTLIKQMVVELDRDTALYPEGNIVEWVRSPSQPQLDGFTIRRKGDVLTKIRIVLHLEQQPEQYKVHPDLGNILGIKEESRAGVIQALWNYIKTQNLQDKVDRRAVRADAYLRPIFNADTVYFHFLPDLINRFLLPPDPIILHYTLNPTISPPEKPGAWDVEVKVDDVNMKSRMSHVVVSMAQDSARDLAKLDEEITLHVQSLHNAHVKRTFLRAFADNPSEFIETWLASQSRDLESILGSGPSEGATVRQEDLKRSEFFRLPWVEEAVAIQEGMRLASKAGL</sequence>
<dbReference type="InterPro" id="IPR049730">
    <property type="entry name" value="SNF2/RAD54-like_C"/>
</dbReference>
<feature type="compositionally biased region" description="Acidic residues" evidence="10">
    <location>
        <begin position="691"/>
        <end position="708"/>
    </location>
</feature>
<dbReference type="Proteomes" id="UP000092993">
    <property type="component" value="Unassembled WGS sequence"/>
</dbReference>
<dbReference type="PANTHER" id="PTHR45626:SF16">
    <property type="entry name" value="ATP-DEPENDENT HELICASE ULS1"/>
    <property type="match status" value="1"/>
</dbReference>
<gene>
    <name evidence="15" type="primary">Smarcd1</name>
    <name evidence="15" type="ORF">A0H81_05170</name>
</gene>
<keyword evidence="7" id="KW-0862">Zinc</keyword>
<reference evidence="15 16" key="1">
    <citation type="submission" date="2016-03" db="EMBL/GenBank/DDBJ databases">
        <title>Whole genome sequencing of Grifola frondosa 9006-11.</title>
        <authorList>
            <person name="Min B."/>
            <person name="Park H."/>
            <person name="Kim J.-G."/>
            <person name="Cho H."/>
            <person name="Oh Y.-L."/>
            <person name="Kong W.-S."/>
            <person name="Choi I.-G."/>
        </authorList>
    </citation>
    <scope>NUCLEOTIDE SEQUENCE [LARGE SCALE GENOMIC DNA]</scope>
    <source>
        <strain evidence="15 16">9006-11</strain>
    </source>
</reference>
<evidence type="ECO:0000256" key="1">
    <source>
        <dbReference type="ARBA" id="ARBA00007025"/>
    </source>
</evidence>
<keyword evidence="5" id="KW-0378">Hydrolase</keyword>
<evidence type="ECO:0000313" key="15">
    <source>
        <dbReference type="EMBL" id="OBZ74520.1"/>
    </source>
</evidence>
<keyword evidence="8" id="KW-0067">ATP-binding</keyword>
<evidence type="ECO:0000259" key="12">
    <source>
        <dbReference type="PROSITE" id="PS51192"/>
    </source>
</evidence>
<dbReference type="Gene3D" id="3.40.50.10810">
    <property type="entry name" value="Tandem AAA-ATPase domain"/>
    <property type="match status" value="1"/>
</dbReference>
<dbReference type="Pfam" id="PF02201">
    <property type="entry name" value="SWIB"/>
    <property type="match status" value="1"/>
</dbReference>
<dbReference type="SMART" id="SM00487">
    <property type="entry name" value="DEXDc"/>
    <property type="match status" value="1"/>
</dbReference>
<dbReference type="GO" id="GO:0005634">
    <property type="term" value="C:nucleus"/>
    <property type="evidence" value="ECO:0007669"/>
    <property type="project" value="TreeGrafter"/>
</dbReference>
<dbReference type="InterPro" id="IPR019835">
    <property type="entry name" value="SWIB_domain"/>
</dbReference>
<dbReference type="SMART" id="SM00151">
    <property type="entry name" value="SWIB"/>
    <property type="match status" value="1"/>
</dbReference>
<evidence type="ECO:0000256" key="7">
    <source>
        <dbReference type="ARBA" id="ARBA00022833"/>
    </source>
</evidence>
<evidence type="ECO:0000256" key="6">
    <source>
        <dbReference type="ARBA" id="ARBA00022806"/>
    </source>
</evidence>
<evidence type="ECO:0000256" key="10">
    <source>
        <dbReference type="SAM" id="MobiDB-lite"/>
    </source>
</evidence>
<dbReference type="InterPro" id="IPR014001">
    <property type="entry name" value="Helicase_ATP-bd"/>
</dbReference>
<feature type="domain" description="RING-type" evidence="11">
    <location>
        <begin position="563"/>
        <end position="633"/>
    </location>
</feature>
<protein>
    <submittedName>
        <fullName evidence="15">SWI/SNF-related matrix-associated actin-dependent regulator of chromatin subfamily D member 1</fullName>
    </submittedName>
</protein>
<dbReference type="GO" id="GO:0008094">
    <property type="term" value="F:ATP-dependent activity, acting on DNA"/>
    <property type="evidence" value="ECO:0007669"/>
    <property type="project" value="TreeGrafter"/>
</dbReference>
<feature type="region of interest" description="Disordered" evidence="10">
    <location>
        <begin position="111"/>
        <end position="133"/>
    </location>
</feature>
<evidence type="ECO:0000259" key="11">
    <source>
        <dbReference type="PROSITE" id="PS50089"/>
    </source>
</evidence>
<dbReference type="CDD" id="cd10568">
    <property type="entry name" value="SWIB_like"/>
    <property type="match status" value="1"/>
</dbReference>
<evidence type="ECO:0000256" key="5">
    <source>
        <dbReference type="ARBA" id="ARBA00022801"/>
    </source>
</evidence>
<dbReference type="Pfam" id="PF00176">
    <property type="entry name" value="SNF2-rel_dom"/>
    <property type="match status" value="1"/>
</dbReference>
<feature type="domain" description="Helicase ATP-binding" evidence="12">
    <location>
        <begin position="212"/>
        <end position="393"/>
    </location>
</feature>
<evidence type="ECO:0000259" key="13">
    <source>
        <dbReference type="PROSITE" id="PS51194"/>
    </source>
</evidence>
<dbReference type="SUPFAM" id="SSF52540">
    <property type="entry name" value="P-loop containing nucleoside triphosphate hydrolases"/>
    <property type="match status" value="2"/>
</dbReference>
<dbReference type="OMA" id="CGHEICK"/>
<dbReference type="InterPro" id="IPR000330">
    <property type="entry name" value="SNF2_N"/>
</dbReference>
<dbReference type="InterPro" id="IPR050628">
    <property type="entry name" value="SNF2_RAD54_helicase_TF"/>
</dbReference>
<evidence type="ECO:0000256" key="4">
    <source>
        <dbReference type="ARBA" id="ARBA00022771"/>
    </source>
</evidence>
<dbReference type="Pfam" id="PF00271">
    <property type="entry name" value="Helicase_C"/>
    <property type="match status" value="1"/>
</dbReference>
<keyword evidence="6" id="KW-0347">Helicase</keyword>
<dbReference type="GO" id="GO:0008270">
    <property type="term" value="F:zinc ion binding"/>
    <property type="evidence" value="ECO:0007669"/>
    <property type="project" value="UniProtKB-KW"/>
</dbReference>
<dbReference type="InterPro" id="IPR018957">
    <property type="entry name" value="Znf_C3HC4_RING-type"/>
</dbReference>
<comment type="caution">
    <text evidence="15">The sequence shown here is derived from an EMBL/GenBank/DDBJ whole genome shotgun (WGS) entry which is preliminary data.</text>
</comment>
<feature type="domain" description="DM2" evidence="14">
    <location>
        <begin position="1151"/>
        <end position="1228"/>
    </location>
</feature>
<keyword evidence="3" id="KW-0547">Nucleotide-binding</keyword>
<dbReference type="SUPFAM" id="SSF57850">
    <property type="entry name" value="RING/U-box"/>
    <property type="match status" value="1"/>
</dbReference>
<dbReference type="InterPro" id="IPR013083">
    <property type="entry name" value="Znf_RING/FYVE/PHD"/>
</dbReference>
<dbReference type="PROSITE" id="PS00518">
    <property type="entry name" value="ZF_RING_1"/>
    <property type="match status" value="1"/>
</dbReference>
<dbReference type="InterPro" id="IPR036885">
    <property type="entry name" value="SWIB_MDM2_dom_sf"/>
</dbReference>
<dbReference type="InterPro" id="IPR003121">
    <property type="entry name" value="SWIB_MDM2_domain"/>
</dbReference>
<comment type="similarity">
    <text evidence="1">Belongs to the SNF2/RAD54 helicase family.</text>
</comment>
<dbReference type="InterPro" id="IPR001650">
    <property type="entry name" value="Helicase_C-like"/>
</dbReference>
<evidence type="ECO:0000256" key="2">
    <source>
        <dbReference type="ARBA" id="ARBA00022723"/>
    </source>
</evidence>
<feature type="compositionally biased region" description="Polar residues" evidence="10">
    <location>
        <begin position="762"/>
        <end position="771"/>
    </location>
</feature>
<dbReference type="SMART" id="SM00184">
    <property type="entry name" value="RING"/>
    <property type="match status" value="1"/>
</dbReference>
<dbReference type="InterPro" id="IPR038718">
    <property type="entry name" value="SNF2-like_sf"/>
</dbReference>
<evidence type="ECO:0000313" key="16">
    <source>
        <dbReference type="Proteomes" id="UP000092993"/>
    </source>
</evidence>
<dbReference type="OrthoDB" id="423559at2759"/>
<feature type="region of interest" description="Disordered" evidence="10">
    <location>
        <begin position="67"/>
        <end position="90"/>
    </location>
</feature>
<dbReference type="CDD" id="cd18008">
    <property type="entry name" value="DEXDc_SHPRH-like"/>
    <property type="match status" value="1"/>
</dbReference>
<dbReference type="SMART" id="SM00490">
    <property type="entry name" value="HELICc"/>
    <property type="match status" value="1"/>
</dbReference>
<feature type="region of interest" description="Disordered" evidence="10">
    <location>
        <begin position="731"/>
        <end position="772"/>
    </location>
</feature>
<proteinExistence type="inferred from homology"/>
<dbReference type="PROSITE" id="PS51192">
    <property type="entry name" value="HELICASE_ATP_BIND_1"/>
    <property type="match status" value="1"/>
</dbReference>
<evidence type="ECO:0000256" key="9">
    <source>
        <dbReference type="PROSITE-ProRule" id="PRU00175"/>
    </source>
</evidence>
<dbReference type="InterPro" id="IPR001841">
    <property type="entry name" value="Znf_RING"/>
</dbReference>
<dbReference type="GO" id="GO:0005524">
    <property type="term" value="F:ATP binding"/>
    <property type="evidence" value="ECO:0007669"/>
    <property type="project" value="UniProtKB-KW"/>
</dbReference>
<dbReference type="GO" id="GO:0016787">
    <property type="term" value="F:hydrolase activity"/>
    <property type="evidence" value="ECO:0007669"/>
    <property type="project" value="UniProtKB-KW"/>
</dbReference>
<dbReference type="GO" id="GO:0004386">
    <property type="term" value="F:helicase activity"/>
    <property type="evidence" value="ECO:0007669"/>
    <property type="project" value="UniProtKB-KW"/>
</dbReference>